<dbReference type="InterPro" id="IPR029063">
    <property type="entry name" value="SAM-dependent_MTases_sf"/>
</dbReference>
<dbReference type="GO" id="GO:0009234">
    <property type="term" value="P:menaquinone biosynthetic process"/>
    <property type="evidence" value="ECO:0007669"/>
    <property type="project" value="UniProtKB-UniRule"/>
</dbReference>
<keyword evidence="2 6" id="KW-0489">Methyltransferase</keyword>
<feature type="region of interest" description="Disordered" evidence="7">
    <location>
        <begin position="1"/>
        <end position="36"/>
    </location>
</feature>
<keyword evidence="8" id="KW-0830">Ubiquinone</keyword>
<accession>A0A5A7N2X8</accession>
<dbReference type="PANTHER" id="PTHR43591:SF24">
    <property type="entry name" value="2-METHOXY-6-POLYPRENYL-1,4-BENZOQUINOL METHYLASE, MITOCHONDRIAL"/>
    <property type="match status" value="1"/>
</dbReference>
<dbReference type="InterPro" id="IPR004033">
    <property type="entry name" value="UbiE/COQ5_MeTrFase"/>
</dbReference>
<comment type="catalytic activity">
    <reaction evidence="6">
        <text>a 2-methoxy-6-(all-trans-polyprenyl)benzene-1,4-diol + S-adenosyl-L-methionine = a 5-methoxy-2-methyl-3-(all-trans-polyprenyl)benzene-1,4-diol + S-adenosyl-L-homocysteine + H(+)</text>
        <dbReference type="Rhea" id="RHEA:28286"/>
        <dbReference type="Rhea" id="RHEA-COMP:10858"/>
        <dbReference type="Rhea" id="RHEA-COMP:10859"/>
        <dbReference type="ChEBI" id="CHEBI:15378"/>
        <dbReference type="ChEBI" id="CHEBI:57856"/>
        <dbReference type="ChEBI" id="CHEBI:59789"/>
        <dbReference type="ChEBI" id="CHEBI:84166"/>
        <dbReference type="ChEBI" id="CHEBI:84167"/>
        <dbReference type="EC" id="2.1.1.201"/>
    </reaction>
</comment>
<dbReference type="Proteomes" id="UP000324996">
    <property type="component" value="Unassembled WGS sequence"/>
</dbReference>
<keyword evidence="3 6" id="KW-0808">Transferase</keyword>
<reference evidence="8 9" key="1">
    <citation type="submission" date="2019-09" db="EMBL/GenBank/DDBJ databases">
        <title>NBRP : Genome information of microbial organism related human and environment.</title>
        <authorList>
            <person name="Hattori M."/>
            <person name="Oshima K."/>
            <person name="Inaba H."/>
            <person name="Suda W."/>
            <person name="Sakamoto M."/>
            <person name="Iino T."/>
            <person name="Kitahara M."/>
            <person name="Oshida Y."/>
            <person name="Iida T."/>
            <person name="Kudo T."/>
            <person name="Itoh T."/>
            <person name="Ohkuma M."/>
        </authorList>
    </citation>
    <scope>NUCLEOTIDE SEQUENCE [LARGE SCALE GENOMIC DNA]</scope>
    <source>
        <strain evidence="8 9">Q-1</strain>
    </source>
</reference>
<comment type="caution">
    <text evidence="8">The sequence shown here is derived from an EMBL/GenBank/DDBJ whole genome shotgun (WGS) entry which is preliminary data.</text>
</comment>
<dbReference type="UniPathway" id="UPA00232"/>
<proteinExistence type="inferred from homology"/>
<keyword evidence="1 6" id="KW-0474">Menaquinone biosynthesis</keyword>
<dbReference type="Gene3D" id="3.40.50.150">
    <property type="entry name" value="Vaccinia Virus protein VP39"/>
    <property type="match status" value="1"/>
</dbReference>
<comment type="pathway">
    <text evidence="6">Cofactor biosynthesis; ubiquinone biosynthesis.</text>
</comment>
<sequence length="284" mass="31191">MSSHSQSTEMTAQTPTHPPLPNDPEQTADPAGKTAWFGNQPVAEADKARRVHDVFKSVAGRYDLMNDVMSGGLHRLWKSSLIDSLNPRAGMHLLDVAGGTGDIAFRFLKGAGDLKGAGGQGHVTILDINDAMLGVGRQRAEKLGIKGRMDWLCGDAQHLPLPDQTVDAYTIAFGIRNVTRIDEALSEAYRVLKYGGHFLCLEFCPHLALPLLDRLYARYSDAMIPRFGQWLADDAPSYRYLVESIRRFPDPLTFEAMCGRAGFSKLSHRLLSGGVCAIHSGWKL</sequence>
<feature type="binding site" evidence="6">
    <location>
        <begin position="155"/>
        <end position="156"/>
    </location>
    <ligand>
        <name>S-adenosyl-L-methionine</name>
        <dbReference type="ChEBI" id="CHEBI:59789"/>
    </ligand>
</feature>
<gene>
    <name evidence="6 8" type="primary">ubiE</name>
    <name evidence="8" type="ORF">JCM17846_03150</name>
</gene>
<dbReference type="GO" id="GO:0043770">
    <property type="term" value="F:demethylmenaquinone methyltransferase activity"/>
    <property type="evidence" value="ECO:0007669"/>
    <property type="project" value="UniProtKB-UniRule"/>
</dbReference>
<keyword evidence="5 6" id="KW-0949">S-adenosyl-L-methionine</keyword>
<dbReference type="SUPFAM" id="SSF53335">
    <property type="entry name" value="S-adenosyl-L-methionine-dependent methyltransferases"/>
    <property type="match status" value="1"/>
</dbReference>
<dbReference type="GO" id="GO:0032259">
    <property type="term" value="P:methylation"/>
    <property type="evidence" value="ECO:0007669"/>
    <property type="project" value="UniProtKB-KW"/>
</dbReference>
<dbReference type="NCBIfam" id="TIGR01934">
    <property type="entry name" value="MenG_MenH_UbiE"/>
    <property type="match status" value="1"/>
</dbReference>
<keyword evidence="9" id="KW-1185">Reference proteome</keyword>
<evidence type="ECO:0000256" key="3">
    <source>
        <dbReference type="ARBA" id="ARBA00022679"/>
    </source>
</evidence>
<dbReference type="PROSITE" id="PS01183">
    <property type="entry name" value="UBIE_1"/>
    <property type="match status" value="1"/>
</dbReference>
<dbReference type="EC" id="2.1.1.163" evidence="6"/>
<keyword evidence="4 6" id="KW-0831">Ubiquinone biosynthesis</keyword>
<comment type="caution">
    <text evidence="6">Lacks conserved residue(s) required for the propagation of feature annotation.</text>
</comment>
<evidence type="ECO:0000256" key="4">
    <source>
        <dbReference type="ARBA" id="ARBA00022688"/>
    </source>
</evidence>
<comment type="catalytic activity">
    <reaction evidence="6">
        <text>a 2-demethylmenaquinol + S-adenosyl-L-methionine = a menaquinol + S-adenosyl-L-homocysteine + H(+)</text>
        <dbReference type="Rhea" id="RHEA:42640"/>
        <dbReference type="Rhea" id="RHEA-COMP:9539"/>
        <dbReference type="Rhea" id="RHEA-COMP:9563"/>
        <dbReference type="ChEBI" id="CHEBI:15378"/>
        <dbReference type="ChEBI" id="CHEBI:18151"/>
        <dbReference type="ChEBI" id="CHEBI:55437"/>
        <dbReference type="ChEBI" id="CHEBI:57856"/>
        <dbReference type="ChEBI" id="CHEBI:59789"/>
        <dbReference type="EC" id="2.1.1.163"/>
    </reaction>
</comment>
<comment type="pathway">
    <text evidence="6">Quinol/quinone metabolism; menaquinone biosynthesis; menaquinol from 1,4-dihydroxy-2-naphthoate: step 2/2.</text>
</comment>
<protein>
    <recommendedName>
        <fullName evidence="6">Ubiquinone/menaquinone biosynthesis C-methyltransferase UbiE</fullName>
        <ecNumber evidence="6">2.1.1.163</ecNumber>
        <ecNumber evidence="6">2.1.1.201</ecNumber>
    </recommendedName>
    <alternativeName>
        <fullName evidence="6">2-methoxy-6-polyprenyl-1,4-benzoquinol methylase</fullName>
    </alternativeName>
    <alternativeName>
        <fullName evidence="6">Demethylmenaquinone methyltransferase</fullName>
    </alternativeName>
</protein>
<dbReference type="HAMAP" id="MF_01813">
    <property type="entry name" value="MenG_UbiE_methyltr"/>
    <property type="match status" value="1"/>
</dbReference>
<dbReference type="GO" id="GO:0009060">
    <property type="term" value="P:aerobic respiration"/>
    <property type="evidence" value="ECO:0007669"/>
    <property type="project" value="UniProtKB-UniRule"/>
</dbReference>
<evidence type="ECO:0000256" key="6">
    <source>
        <dbReference type="HAMAP-Rule" id="MF_01813"/>
    </source>
</evidence>
<feature type="binding site" evidence="6">
    <location>
        <position position="127"/>
    </location>
    <ligand>
        <name>S-adenosyl-L-methionine</name>
        <dbReference type="ChEBI" id="CHEBI:59789"/>
    </ligand>
</feature>
<evidence type="ECO:0000256" key="7">
    <source>
        <dbReference type="SAM" id="MobiDB-lite"/>
    </source>
</evidence>
<dbReference type="PROSITE" id="PS51608">
    <property type="entry name" value="SAM_MT_UBIE"/>
    <property type="match status" value="1"/>
</dbReference>
<evidence type="ECO:0000256" key="2">
    <source>
        <dbReference type="ARBA" id="ARBA00022603"/>
    </source>
</evidence>
<dbReference type="GO" id="GO:0008425">
    <property type="term" value="F:2-methoxy-6-polyprenyl-1,4-benzoquinol methyltransferase activity"/>
    <property type="evidence" value="ECO:0007669"/>
    <property type="project" value="UniProtKB-UniRule"/>
</dbReference>
<dbReference type="CDD" id="cd02440">
    <property type="entry name" value="AdoMet_MTases"/>
    <property type="match status" value="1"/>
</dbReference>
<dbReference type="AlphaFoldDB" id="A0A5A7N2X8"/>
<dbReference type="InterPro" id="IPR023576">
    <property type="entry name" value="UbiE/COQ5_MeTrFase_CS"/>
</dbReference>
<dbReference type="EC" id="2.1.1.201" evidence="6"/>
<feature type="compositionally biased region" description="Polar residues" evidence="7">
    <location>
        <begin position="1"/>
        <end position="15"/>
    </location>
</feature>
<organism evidence="8 9">
    <name type="scientific">Iodidimonas nitroreducens</name>
    <dbReference type="NCBI Taxonomy" id="1236968"/>
    <lineage>
        <taxon>Bacteria</taxon>
        <taxon>Pseudomonadati</taxon>
        <taxon>Pseudomonadota</taxon>
        <taxon>Alphaproteobacteria</taxon>
        <taxon>Iodidimonadales</taxon>
        <taxon>Iodidimonadaceae</taxon>
        <taxon>Iodidimonas</taxon>
    </lineage>
</organism>
<evidence type="ECO:0000256" key="5">
    <source>
        <dbReference type="ARBA" id="ARBA00022691"/>
    </source>
</evidence>
<name>A0A5A7N2X8_9PROT</name>
<evidence type="ECO:0000256" key="1">
    <source>
        <dbReference type="ARBA" id="ARBA00022428"/>
    </source>
</evidence>
<dbReference type="EMBL" id="BKCN01000001">
    <property type="protein sequence ID" value="GER02633.1"/>
    <property type="molecule type" value="Genomic_DNA"/>
</dbReference>
<feature type="binding site" evidence="6">
    <location>
        <position position="100"/>
    </location>
    <ligand>
        <name>S-adenosyl-L-methionine</name>
        <dbReference type="ChEBI" id="CHEBI:59789"/>
    </ligand>
</feature>
<evidence type="ECO:0000313" key="8">
    <source>
        <dbReference type="EMBL" id="GER02633.1"/>
    </source>
</evidence>
<dbReference type="PANTHER" id="PTHR43591">
    <property type="entry name" value="METHYLTRANSFERASE"/>
    <property type="match status" value="1"/>
</dbReference>
<evidence type="ECO:0000313" key="9">
    <source>
        <dbReference type="Proteomes" id="UP000324996"/>
    </source>
</evidence>
<dbReference type="UniPathway" id="UPA00079">
    <property type="reaction ID" value="UER00169"/>
</dbReference>
<comment type="function">
    <text evidence="6">Methyltransferase required for the conversion of demethylmenaquinol (DMKH2) to menaquinol (MKH2) and the conversion of 2-polyprenyl-6-methoxy-1,4-benzoquinol (DDMQH2) to 2-polyprenyl-3-methyl-6-methoxy-1,4-benzoquinol (DMQH2).</text>
</comment>
<comment type="similarity">
    <text evidence="6">Belongs to the class I-like SAM-binding methyltransferase superfamily. MenG/UbiE family.</text>
</comment>
<dbReference type="Pfam" id="PF01209">
    <property type="entry name" value="Ubie_methyltran"/>
    <property type="match status" value="1"/>
</dbReference>